<dbReference type="Pfam" id="PF08235">
    <property type="entry name" value="LNS2"/>
    <property type="match status" value="1"/>
</dbReference>
<dbReference type="GO" id="GO:0045944">
    <property type="term" value="P:positive regulation of transcription by RNA polymerase II"/>
    <property type="evidence" value="ECO:0007669"/>
    <property type="project" value="TreeGrafter"/>
</dbReference>
<feature type="compositionally biased region" description="Low complexity" evidence="1">
    <location>
        <begin position="20"/>
        <end position="35"/>
    </location>
</feature>
<proteinExistence type="predicted"/>
<dbReference type="InterPro" id="IPR026058">
    <property type="entry name" value="LIPIN"/>
</dbReference>
<dbReference type="PANTHER" id="PTHR12181:SF12">
    <property type="entry name" value="PHOSPHATIDATE PHOSPHATASE"/>
    <property type="match status" value="1"/>
</dbReference>
<evidence type="ECO:0000256" key="1">
    <source>
        <dbReference type="SAM" id="MobiDB-lite"/>
    </source>
</evidence>
<dbReference type="GO" id="GO:0009062">
    <property type="term" value="P:fatty acid catabolic process"/>
    <property type="evidence" value="ECO:0007669"/>
    <property type="project" value="TreeGrafter"/>
</dbReference>
<name>A0A7R9J9Y5_TIMCA</name>
<dbReference type="InterPro" id="IPR013209">
    <property type="entry name" value="LNS2"/>
</dbReference>
<dbReference type="SMART" id="SM00775">
    <property type="entry name" value="LNS2"/>
    <property type="match status" value="1"/>
</dbReference>
<dbReference type="GO" id="GO:0008195">
    <property type="term" value="F:phosphatidate phosphatase activity"/>
    <property type="evidence" value="ECO:0007669"/>
    <property type="project" value="TreeGrafter"/>
</dbReference>
<dbReference type="InterPro" id="IPR036412">
    <property type="entry name" value="HAD-like_sf"/>
</dbReference>
<dbReference type="EMBL" id="OE183011">
    <property type="protein sequence ID" value="CAD7575213.1"/>
    <property type="molecule type" value="Genomic_DNA"/>
</dbReference>
<dbReference type="GO" id="GO:0019432">
    <property type="term" value="P:triglyceride biosynthetic process"/>
    <property type="evidence" value="ECO:0007669"/>
    <property type="project" value="TreeGrafter"/>
</dbReference>
<dbReference type="InterPro" id="IPR031315">
    <property type="entry name" value="LNS2/PITP"/>
</dbReference>
<dbReference type="SUPFAM" id="SSF56784">
    <property type="entry name" value="HAD-like"/>
    <property type="match status" value="1"/>
</dbReference>
<dbReference type="GO" id="GO:0032869">
    <property type="term" value="P:cellular response to insulin stimulus"/>
    <property type="evidence" value="ECO:0007669"/>
    <property type="project" value="TreeGrafter"/>
</dbReference>
<protein>
    <submittedName>
        <fullName evidence="3">(California timema) hypothetical protein</fullName>
    </submittedName>
</protein>
<dbReference type="PANTHER" id="PTHR12181">
    <property type="entry name" value="LIPIN"/>
    <property type="match status" value="1"/>
</dbReference>
<feature type="domain" description="LNS2/PITP" evidence="2">
    <location>
        <begin position="569"/>
        <end position="691"/>
    </location>
</feature>
<organism evidence="3">
    <name type="scientific">Timema californicum</name>
    <name type="common">California timema</name>
    <name type="synonym">Walking stick</name>
    <dbReference type="NCBI Taxonomy" id="61474"/>
    <lineage>
        <taxon>Eukaryota</taxon>
        <taxon>Metazoa</taxon>
        <taxon>Ecdysozoa</taxon>
        <taxon>Arthropoda</taxon>
        <taxon>Hexapoda</taxon>
        <taxon>Insecta</taxon>
        <taxon>Pterygota</taxon>
        <taxon>Neoptera</taxon>
        <taxon>Polyneoptera</taxon>
        <taxon>Phasmatodea</taxon>
        <taxon>Timematodea</taxon>
        <taxon>Timematoidea</taxon>
        <taxon>Timematidae</taxon>
        <taxon>Timema</taxon>
    </lineage>
</organism>
<evidence type="ECO:0000259" key="2">
    <source>
        <dbReference type="SMART" id="SM00775"/>
    </source>
</evidence>
<dbReference type="AlphaFoldDB" id="A0A7R9J9Y5"/>
<dbReference type="GO" id="GO:0003713">
    <property type="term" value="F:transcription coactivator activity"/>
    <property type="evidence" value="ECO:0007669"/>
    <property type="project" value="TreeGrafter"/>
</dbReference>
<accession>A0A7R9J9Y5</accession>
<sequence length="725" mass="81951">MQQTSTTIDFQLSSDLDVDSSFNQSHSSSSSPFQSETDIQMKDKTRPIMFEIDDGCNNSVNDHVQRSWRWGELPSPIILTPESQNLSKSNDLPTHQGFEMEDQPKKAAVTLGWLLAAVCCCLVEATASSGRSVGHTSLLQATAANVCLASLVLYFAEKILSVGPWREYLRRFLRIGVREPCMQMLQHKERHWWARLLIGRREHLGAGVYTADDGEIDVHMYWGCIFQNSILLSLHANAGPNTIAGLHENADAFKQESKLVNWGESKESEKDMSLLQSPFIGDKESSHCYMQELLKIRICQCRTTLKYLESLRQMQMLMSEEASNAARDYTRSWAIANMPLSTWDVDMRDTSSDITTYPRLNGYIKVDSGKGVVLQCVCQGTEMFYLGMIEGVTNGCMGDVTMSLCGGLNQYSVPSEKSFCQHQNTIDLLTAAHTPLALPASKEIEPVSESGRSYSSWFSWRRKLDYNTMQERESCNTLHERGKEGYSASDSSLDSNMGFVQGINVPIGLNNHHFISKQYRKTLRLSSEQIASLNLQDGPNDVTFSVTTAYQGTTRCQCHIYKWHFADKIVISDIDGTITKSDVLGHLFAIVGKDWAQIGVAQLFTKIKNNGYKLLYLSARAIGQAHLTREYLRSIRQNDLTLPDGPLLLSPTSLINAIHRTMNIEEEEKDLWMSYFEMMFILEEERDVREIEGHDELTEYEEMYVSHKERGGGCIKEDETSKNTR</sequence>
<reference evidence="3" key="1">
    <citation type="submission" date="2020-11" db="EMBL/GenBank/DDBJ databases">
        <authorList>
            <person name="Tran Van P."/>
        </authorList>
    </citation>
    <scope>NUCLEOTIDE SEQUENCE</scope>
</reference>
<evidence type="ECO:0000313" key="3">
    <source>
        <dbReference type="EMBL" id="CAD7575213.1"/>
    </source>
</evidence>
<dbReference type="GO" id="GO:0005634">
    <property type="term" value="C:nucleus"/>
    <property type="evidence" value="ECO:0007669"/>
    <property type="project" value="TreeGrafter"/>
</dbReference>
<feature type="region of interest" description="Disordered" evidence="1">
    <location>
        <begin position="19"/>
        <end position="39"/>
    </location>
</feature>
<gene>
    <name evidence="3" type="ORF">TCMB3V08_LOCUS7811</name>
</gene>